<accession>A0ABW6L161</accession>
<reference evidence="2 3" key="1">
    <citation type="submission" date="2024-10" db="EMBL/GenBank/DDBJ databases">
        <title>The Natural Products Discovery Center: Release of the First 8490 Sequenced Strains for Exploring Actinobacteria Biosynthetic Diversity.</title>
        <authorList>
            <person name="Kalkreuter E."/>
            <person name="Kautsar S.A."/>
            <person name="Yang D."/>
            <person name="Bader C.D."/>
            <person name="Teijaro C.N."/>
            <person name="Fluegel L."/>
            <person name="Davis C.M."/>
            <person name="Simpson J.R."/>
            <person name="Lauterbach L."/>
            <person name="Steele A.D."/>
            <person name="Gui C."/>
            <person name="Meng S."/>
            <person name="Li G."/>
            <person name="Viehrig K."/>
            <person name="Ye F."/>
            <person name="Su P."/>
            <person name="Kiefer A.F."/>
            <person name="Nichols A."/>
            <person name="Cepeda A.J."/>
            <person name="Yan W."/>
            <person name="Fan B."/>
            <person name="Jiang Y."/>
            <person name="Adhikari A."/>
            <person name="Zheng C.-J."/>
            <person name="Schuster L."/>
            <person name="Cowan T.M."/>
            <person name="Smanski M.J."/>
            <person name="Chevrette M.G."/>
            <person name="De Carvalho L.P.S."/>
            <person name="Shen B."/>
        </authorList>
    </citation>
    <scope>NUCLEOTIDE SEQUENCE [LARGE SCALE GENOMIC DNA]</scope>
    <source>
        <strain evidence="2 3">NPDC007147</strain>
    </source>
</reference>
<comment type="caution">
    <text evidence="2">The sequence shown here is derived from an EMBL/GenBank/DDBJ whole genome shotgun (WGS) entry which is preliminary data.</text>
</comment>
<name>A0ABW6L161_9ACTN</name>
<feature type="region of interest" description="Disordered" evidence="1">
    <location>
        <begin position="84"/>
        <end position="108"/>
    </location>
</feature>
<evidence type="ECO:0008006" key="4">
    <source>
        <dbReference type="Google" id="ProtNLM"/>
    </source>
</evidence>
<dbReference type="EMBL" id="JBIAFJ010000022">
    <property type="protein sequence ID" value="MFE9172405.1"/>
    <property type="molecule type" value="Genomic_DNA"/>
</dbReference>
<gene>
    <name evidence="2" type="ORF">ACFYNZ_23495</name>
</gene>
<keyword evidence="3" id="KW-1185">Reference proteome</keyword>
<evidence type="ECO:0000313" key="3">
    <source>
        <dbReference type="Proteomes" id="UP001601197"/>
    </source>
</evidence>
<protein>
    <recommendedName>
        <fullName evidence="4">DUF664 domain-containing protein</fullName>
    </recommendedName>
</protein>
<sequence>MASPIAPSSGASEPPPRYRDEDALRVAEELGRAAEALADRLEALTADEWEYADPRLPDPRPTVDLLTRHLLHDICHSLSEVLRGGREHGSTTGAAHRRNEKKAAGGRG</sequence>
<organism evidence="2 3">
    <name type="scientific">Streptomyces kebangsaanensis</name>
    <dbReference type="NCBI Taxonomy" id="864058"/>
    <lineage>
        <taxon>Bacteria</taxon>
        <taxon>Bacillati</taxon>
        <taxon>Actinomycetota</taxon>
        <taxon>Actinomycetes</taxon>
        <taxon>Kitasatosporales</taxon>
        <taxon>Streptomycetaceae</taxon>
        <taxon>Streptomyces</taxon>
    </lineage>
</organism>
<proteinExistence type="predicted"/>
<dbReference type="RefSeq" id="WP_388349938.1">
    <property type="nucleotide sequence ID" value="NZ_JBIAFJ010000022.1"/>
</dbReference>
<evidence type="ECO:0000256" key="1">
    <source>
        <dbReference type="SAM" id="MobiDB-lite"/>
    </source>
</evidence>
<dbReference type="Proteomes" id="UP001601197">
    <property type="component" value="Unassembled WGS sequence"/>
</dbReference>
<evidence type="ECO:0000313" key="2">
    <source>
        <dbReference type="EMBL" id="MFE9172405.1"/>
    </source>
</evidence>